<name>A0A7S0LGQ5_9EUKA</name>
<dbReference type="FunFam" id="3.30.710.10:FF:000026">
    <property type="entry name" value="E3 ubiquitin ligase complex SCF subunit"/>
    <property type="match status" value="1"/>
</dbReference>
<dbReference type="CDD" id="cd18322">
    <property type="entry name" value="BTB_POZ_SKP1"/>
    <property type="match status" value="1"/>
</dbReference>
<comment type="pathway">
    <text evidence="3">Protein modification; protein ubiquitination.</text>
</comment>
<feature type="domain" description="SKP1 component POZ" evidence="5">
    <location>
        <begin position="13"/>
        <end position="73"/>
    </location>
</feature>
<dbReference type="PANTHER" id="PTHR11165">
    <property type="entry name" value="SKP1"/>
    <property type="match status" value="1"/>
</dbReference>
<dbReference type="UniPathway" id="UPA00143"/>
<keyword evidence="2 3" id="KW-0833">Ubl conjugation pathway</keyword>
<gene>
    <name evidence="6" type="ORF">CPEL01642_LOCUS15652</name>
</gene>
<accession>A0A7S0LGQ5</accession>
<dbReference type="InterPro" id="IPR016073">
    <property type="entry name" value="Skp1_comp_POZ"/>
</dbReference>
<proteinExistence type="inferred from homology"/>
<dbReference type="Pfam" id="PF01466">
    <property type="entry name" value="Skp1"/>
    <property type="match status" value="1"/>
</dbReference>
<evidence type="ECO:0000256" key="2">
    <source>
        <dbReference type="ARBA" id="ARBA00022786"/>
    </source>
</evidence>
<dbReference type="Pfam" id="PF03931">
    <property type="entry name" value="Skp1_POZ"/>
    <property type="match status" value="1"/>
</dbReference>
<protein>
    <recommendedName>
        <fullName evidence="7">SKP1-like protein</fullName>
    </recommendedName>
</protein>
<evidence type="ECO:0000259" key="5">
    <source>
        <dbReference type="Pfam" id="PF03931"/>
    </source>
</evidence>
<dbReference type="InterPro" id="IPR036296">
    <property type="entry name" value="SKP1-like_dim_sf"/>
</dbReference>
<evidence type="ECO:0000256" key="3">
    <source>
        <dbReference type="PIRNR" id="PIRNR028729"/>
    </source>
</evidence>
<dbReference type="AlphaFoldDB" id="A0A7S0LGQ5"/>
<dbReference type="GO" id="GO:0006511">
    <property type="term" value="P:ubiquitin-dependent protein catabolic process"/>
    <property type="evidence" value="ECO:0007669"/>
    <property type="project" value="InterPro"/>
</dbReference>
<dbReference type="SMART" id="SM00512">
    <property type="entry name" value="Skp1"/>
    <property type="match status" value="1"/>
</dbReference>
<dbReference type="PIRSF" id="PIRSF028729">
    <property type="entry name" value="E3_ubiquit_lig_SCF_Skp"/>
    <property type="match status" value="1"/>
</dbReference>
<evidence type="ECO:0000259" key="4">
    <source>
        <dbReference type="Pfam" id="PF01466"/>
    </source>
</evidence>
<dbReference type="SUPFAM" id="SSF54695">
    <property type="entry name" value="POZ domain"/>
    <property type="match status" value="1"/>
</dbReference>
<feature type="domain" description="SKP1 component dimerisation" evidence="4">
    <location>
        <begin position="122"/>
        <end position="168"/>
    </location>
</feature>
<dbReference type="InterPro" id="IPR016072">
    <property type="entry name" value="Skp1_comp_dimer"/>
</dbReference>
<evidence type="ECO:0000256" key="1">
    <source>
        <dbReference type="ARBA" id="ARBA00009993"/>
    </source>
</evidence>
<dbReference type="Gene3D" id="3.30.710.10">
    <property type="entry name" value="Potassium Channel Kv1.1, Chain A"/>
    <property type="match status" value="1"/>
</dbReference>
<comment type="similarity">
    <text evidence="1 3">Belongs to the SKP1 family.</text>
</comment>
<organism evidence="6">
    <name type="scientific">Coccolithus braarudii</name>
    <dbReference type="NCBI Taxonomy" id="221442"/>
    <lineage>
        <taxon>Eukaryota</taxon>
        <taxon>Haptista</taxon>
        <taxon>Haptophyta</taxon>
        <taxon>Prymnesiophyceae</taxon>
        <taxon>Coccolithales</taxon>
        <taxon>Coccolithaceae</taxon>
        <taxon>Coccolithus</taxon>
    </lineage>
</organism>
<dbReference type="EMBL" id="HBEY01032879">
    <property type="protein sequence ID" value="CAD8612272.1"/>
    <property type="molecule type" value="Transcribed_RNA"/>
</dbReference>
<dbReference type="GO" id="GO:0016567">
    <property type="term" value="P:protein ubiquitination"/>
    <property type="evidence" value="ECO:0007669"/>
    <property type="project" value="UniProtKB-UniPathway"/>
</dbReference>
<evidence type="ECO:0008006" key="7">
    <source>
        <dbReference type="Google" id="ProtNLM"/>
    </source>
</evidence>
<sequence>MSSFAEESKVEGVKLVSHEGEAFSVPVEVAKMSQLVSTMLGDEEVEDEKEIPLPNVKAPILAKVIEFCKQHVKDPMTPLEKPLKDNDLTRLVQEFYANFIIEADNETLYHLTLAANYLDISPLLDLCSARIASFIKDRTVEEIRTNLNIVCDFTPEEEAQVREENKWADDL</sequence>
<dbReference type="InterPro" id="IPR011333">
    <property type="entry name" value="SKP1/BTB/POZ_sf"/>
</dbReference>
<dbReference type="SUPFAM" id="SSF81382">
    <property type="entry name" value="Skp1 dimerisation domain-like"/>
    <property type="match status" value="1"/>
</dbReference>
<reference evidence="6" key="1">
    <citation type="submission" date="2021-01" db="EMBL/GenBank/DDBJ databases">
        <authorList>
            <person name="Corre E."/>
            <person name="Pelletier E."/>
            <person name="Niang G."/>
            <person name="Scheremetjew M."/>
            <person name="Finn R."/>
            <person name="Kale V."/>
            <person name="Holt S."/>
            <person name="Cochrane G."/>
            <person name="Meng A."/>
            <person name="Brown T."/>
            <person name="Cohen L."/>
        </authorList>
    </citation>
    <scope>NUCLEOTIDE SEQUENCE</scope>
    <source>
        <strain evidence="6">PLY182g</strain>
    </source>
</reference>
<dbReference type="InterPro" id="IPR016897">
    <property type="entry name" value="SKP1"/>
</dbReference>
<dbReference type="InterPro" id="IPR001232">
    <property type="entry name" value="SKP1-like"/>
</dbReference>
<evidence type="ECO:0000313" key="6">
    <source>
        <dbReference type="EMBL" id="CAD8612272.1"/>
    </source>
</evidence>